<reference evidence="3" key="1">
    <citation type="submission" date="2022-07" db="EMBL/GenBank/DDBJ databases">
        <title>Phylogenomic reconstructions and comparative analyses of Kickxellomycotina fungi.</title>
        <authorList>
            <person name="Reynolds N.K."/>
            <person name="Stajich J.E."/>
            <person name="Barry K."/>
            <person name="Grigoriev I.V."/>
            <person name="Crous P."/>
            <person name="Smith M.E."/>
        </authorList>
    </citation>
    <scope>NUCLEOTIDE SEQUENCE</scope>
    <source>
        <strain evidence="3">BCRC 34381</strain>
    </source>
</reference>
<dbReference type="Gene3D" id="1.20.225.20">
    <property type="entry name" value="Ub domain-containing protein, DC-UbP/UBTD2, N-terminal domain"/>
    <property type="match status" value="1"/>
</dbReference>
<evidence type="ECO:0000259" key="2">
    <source>
        <dbReference type="Pfam" id="PF16455"/>
    </source>
</evidence>
<name>A0A9W7YGC5_9FUNG</name>
<feature type="compositionally biased region" description="Low complexity" evidence="1">
    <location>
        <begin position="12"/>
        <end position="22"/>
    </location>
</feature>
<feature type="non-terminal residue" evidence="3">
    <location>
        <position position="1"/>
    </location>
</feature>
<feature type="region of interest" description="Disordered" evidence="1">
    <location>
        <begin position="1"/>
        <end position="54"/>
    </location>
</feature>
<comment type="caution">
    <text evidence="3">The sequence shown here is derived from an EMBL/GenBank/DDBJ whole genome shotgun (WGS) entry which is preliminary data.</text>
</comment>
<gene>
    <name evidence="3" type="ORF">LPJ61_001247</name>
</gene>
<evidence type="ECO:0000256" key="1">
    <source>
        <dbReference type="SAM" id="MobiDB-lite"/>
    </source>
</evidence>
<evidence type="ECO:0000313" key="3">
    <source>
        <dbReference type="EMBL" id="KAJ1734090.1"/>
    </source>
</evidence>
<keyword evidence="4" id="KW-1185">Reference proteome</keyword>
<dbReference type="Proteomes" id="UP001143981">
    <property type="component" value="Unassembled WGS sequence"/>
</dbReference>
<dbReference type="AlphaFoldDB" id="A0A9W7YGC5"/>
<feature type="compositionally biased region" description="Polar residues" evidence="1">
    <location>
        <begin position="43"/>
        <end position="52"/>
    </location>
</feature>
<dbReference type="InterPro" id="IPR039869">
    <property type="entry name" value="UBTD1/2"/>
</dbReference>
<sequence length="301" mass="31831">GAVSGGVGGTGSSSNGIGSSNGRRWRQQQPAVDFGRSVRWESEQPTTQQSLQRQRDEFWETAAVYEGRSEIWQALRLACESDDQQLAQTIVESVGVTVPTGRVTDGAYDERGACYVIPQYCLSAPTNLVAAGERASIRSTDRLSAVVSNKASGSQAAAERGSMDSTQSVDIHTAVFHSPHHQPPPSTSAGRTTAGAPALLYSPASVGSSDAGSMASLHSGDADLRGVRIRLSSGADTELRLAPDASVAQIEALLRAGGHIPDSVPRVRFFHLGRLLAPQLVLTRDIRLARPAVIQAMYSTP</sequence>
<dbReference type="OrthoDB" id="1640476at2759"/>
<accession>A0A9W7YGC5</accession>
<dbReference type="InterPro" id="IPR032752">
    <property type="entry name" value="DC-UbP/UBTD2_N"/>
</dbReference>
<dbReference type="Pfam" id="PF16455">
    <property type="entry name" value="UBD"/>
    <property type="match status" value="1"/>
</dbReference>
<organism evidence="3 4">
    <name type="scientific">Coemansia biformis</name>
    <dbReference type="NCBI Taxonomy" id="1286918"/>
    <lineage>
        <taxon>Eukaryota</taxon>
        <taxon>Fungi</taxon>
        <taxon>Fungi incertae sedis</taxon>
        <taxon>Zoopagomycota</taxon>
        <taxon>Kickxellomycotina</taxon>
        <taxon>Kickxellomycetes</taxon>
        <taxon>Kickxellales</taxon>
        <taxon>Kickxellaceae</taxon>
        <taxon>Coemansia</taxon>
    </lineage>
</organism>
<feature type="compositionally biased region" description="Gly residues" evidence="1">
    <location>
        <begin position="1"/>
        <end position="11"/>
    </location>
</feature>
<feature type="domain" description="DC-UbP/UBTD2 N-terminal" evidence="2">
    <location>
        <begin position="37"/>
        <end position="130"/>
    </location>
</feature>
<dbReference type="EMBL" id="JANBOI010000096">
    <property type="protein sequence ID" value="KAJ1734090.1"/>
    <property type="molecule type" value="Genomic_DNA"/>
</dbReference>
<protein>
    <recommendedName>
        <fullName evidence="2">DC-UbP/UBTD2 N-terminal domain-containing protein</fullName>
    </recommendedName>
</protein>
<evidence type="ECO:0000313" key="4">
    <source>
        <dbReference type="Proteomes" id="UP001143981"/>
    </source>
</evidence>
<proteinExistence type="predicted"/>
<dbReference type="InterPro" id="IPR038169">
    <property type="entry name" value="DC-UbP/UBTD2_N_sf"/>
</dbReference>
<dbReference type="PANTHER" id="PTHR13609">
    <property type="entry name" value="UBIQUITIN DOMAIN CONTAINING 1 PROTEIN-RELATED"/>
    <property type="match status" value="1"/>
</dbReference>